<dbReference type="Proteomes" id="UP001497516">
    <property type="component" value="Chromosome 5"/>
</dbReference>
<dbReference type="EMBL" id="OZ034818">
    <property type="protein sequence ID" value="CAL1389474.1"/>
    <property type="molecule type" value="Genomic_DNA"/>
</dbReference>
<feature type="region of interest" description="Disordered" evidence="1">
    <location>
        <begin position="154"/>
        <end position="178"/>
    </location>
</feature>
<feature type="region of interest" description="Disordered" evidence="1">
    <location>
        <begin position="208"/>
        <end position="235"/>
    </location>
</feature>
<dbReference type="AlphaFoldDB" id="A0AAV2EUE7"/>
<protein>
    <recommendedName>
        <fullName evidence="2">Myb/SANT-like domain-containing protein</fullName>
    </recommendedName>
</protein>
<evidence type="ECO:0000259" key="2">
    <source>
        <dbReference type="Pfam" id="PF12776"/>
    </source>
</evidence>
<dbReference type="PANTHER" id="PTHR46250:SF15">
    <property type="entry name" value="OS01G0523800 PROTEIN"/>
    <property type="match status" value="1"/>
</dbReference>
<name>A0AAV2EUE7_9ROSI</name>
<proteinExistence type="predicted"/>
<accession>A0AAV2EUE7</accession>
<reference evidence="3 4" key="1">
    <citation type="submission" date="2024-04" db="EMBL/GenBank/DDBJ databases">
        <authorList>
            <person name="Fracassetti M."/>
        </authorList>
    </citation>
    <scope>NUCLEOTIDE SEQUENCE [LARGE SCALE GENOMIC DNA]</scope>
</reference>
<keyword evidence="4" id="KW-1185">Reference proteome</keyword>
<evidence type="ECO:0000313" key="3">
    <source>
        <dbReference type="EMBL" id="CAL1389474.1"/>
    </source>
</evidence>
<feature type="compositionally biased region" description="Acidic residues" evidence="1">
    <location>
        <begin position="163"/>
        <end position="177"/>
    </location>
</feature>
<sequence>MGRKKKVQGAPCEAVKSEYNSWDTTHDGPFLECLLELTERGLINNGTCKNGVFKELQRMMDTKVPGCGLKAKPTIQNSYKKLKHWYHSTVLMKNQSGFGWDAEKECVSAEKAVWDVFLEQNPTCKTYKGASFPQFFDLAPVFANGRSTGFAGFSEAAGNDPEIISEGDDSGTEDDEGPPVPLAEIVNPAVEEEMFNIINEGVEDKNVNKKKRPANTPMGAPLEKKKKKVQGALSDDTDAELGSEMKSLRPLIQQSVDTIAKAMGESEEHDNMRKELRGNLDKLEGLTRVQRVLAVRILNANPTDLKSFYEMDDEDRLTLILSLI</sequence>
<dbReference type="Pfam" id="PF12776">
    <property type="entry name" value="Myb_DNA-bind_3"/>
    <property type="match status" value="1"/>
</dbReference>
<dbReference type="InterPro" id="IPR024752">
    <property type="entry name" value="Myb/SANT-like_dom"/>
</dbReference>
<feature type="domain" description="Myb/SANT-like" evidence="2">
    <location>
        <begin position="21"/>
        <end position="115"/>
    </location>
</feature>
<evidence type="ECO:0000313" key="4">
    <source>
        <dbReference type="Proteomes" id="UP001497516"/>
    </source>
</evidence>
<evidence type="ECO:0000256" key="1">
    <source>
        <dbReference type="SAM" id="MobiDB-lite"/>
    </source>
</evidence>
<organism evidence="3 4">
    <name type="scientific">Linum trigynum</name>
    <dbReference type="NCBI Taxonomy" id="586398"/>
    <lineage>
        <taxon>Eukaryota</taxon>
        <taxon>Viridiplantae</taxon>
        <taxon>Streptophyta</taxon>
        <taxon>Embryophyta</taxon>
        <taxon>Tracheophyta</taxon>
        <taxon>Spermatophyta</taxon>
        <taxon>Magnoliopsida</taxon>
        <taxon>eudicotyledons</taxon>
        <taxon>Gunneridae</taxon>
        <taxon>Pentapetalae</taxon>
        <taxon>rosids</taxon>
        <taxon>fabids</taxon>
        <taxon>Malpighiales</taxon>
        <taxon>Linaceae</taxon>
        <taxon>Linum</taxon>
    </lineage>
</organism>
<dbReference type="PANTHER" id="PTHR46250">
    <property type="entry name" value="MYB/SANT-LIKE DNA-BINDING DOMAIN PROTEIN-RELATED"/>
    <property type="match status" value="1"/>
</dbReference>
<gene>
    <name evidence="3" type="ORF">LTRI10_LOCUS30328</name>
</gene>